<dbReference type="EMBL" id="CADEAL010004495">
    <property type="protein sequence ID" value="CAB1460806.1"/>
    <property type="molecule type" value="Genomic_DNA"/>
</dbReference>
<protein>
    <submittedName>
        <fullName evidence="1">Uncharacterized protein</fullName>
    </submittedName>
</protein>
<dbReference type="Proteomes" id="UP001153269">
    <property type="component" value="Unassembled WGS sequence"/>
</dbReference>
<dbReference type="AlphaFoldDB" id="A0A9N7VYT9"/>
<proteinExistence type="predicted"/>
<organism evidence="1 2">
    <name type="scientific">Pleuronectes platessa</name>
    <name type="common">European plaice</name>
    <dbReference type="NCBI Taxonomy" id="8262"/>
    <lineage>
        <taxon>Eukaryota</taxon>
        <taxon>Metazoa</taxon>
        <taxon>Chordata</taxon>
        <taxon>Craniata</taxon>
        <taxon>Vertebrata</taxon>
        <taxon>Euteleostomi</taxon>
        <taxon>Actinopterygii</taxon>
        <taxon>Neopterygii</taxon>
        <taxon>Teleostei</taxon>
        <taxon>Neoteleostei</taxon>
        <taxon>Acanthomorphata</taxon>
        <taxon>Carangaria</taxon>
        <taxon>Pleuronectiformes</taxon>
        <taxon>Pleuronectoidei</taxon>
        <taxon>Pleuronectidae</taxon>
        <taxon>Pleuronectes</taxon>
    </lineage>
</organism>
<evidence type="ECO:0000313" key="2">
    <source>
        <dbReference type="Proteomes" id="UP001153269"/>
    </source>
</evidence>
<sequence length="75" mass="8429">MTWPRERGGTSGLKGQYTVKDKIMWFTNNCVTKERVPVATQNRSDLVGTIALVLLLTMLELTVLCRHSEIHVTLG</sequence>
<evidence type="ECO:0000313" key="1">
    <source>
        <dbReference type="EMBL" id="CAB1460806.1"/>
    </source>
</evidence>
<name>A0A9N7VYT9_PLEPL</name>
<reference evidence="1" key="1">
    <citation type="submission" date="2020-03" db="EMBL/GenBank/DDBJ databases">
        <authorList>
            <person name="Weist P."/>
        </authorList>
    </citation>
    <scope>NUCLEOTIDE SEQUENCE</scope>
</reference>
<gene>
    <name evidence="1" type="ORF">PLEPLA_LOCUS48679</name>
</gene>
<comment type="caution">
    <text evidence="1">The sequence shown here is derived from an EMBL/GenBank/DDBJ whole genome shotgun (WGS) entry which is preliminary data.</text>
</comment>
<keyword evidence="2" id="KW-1185">Reference proteome</keyword>
<accession>A0A9N7VYT9</accession>